<dbReference type="SUPFAM" id="SSF51445">
    <property type="entry name" value="(Trans)glycosidases"/>
    <property type="match status" value="1"/>
</dbReference>
<dbReference type="AlphaFoldDB" id="A0A565CI53"/>
<evidence type="ECO:0000256" key="1">
    <source>
        <dbReference type="ARBA" id="ARBA00022801"/>
    </source>
</evidence>
<dbReference type="SUPFAM" id="SSF52279">
    <property type="entry name" value="Beta-D-glucan exohydrolase, C-terminal domain"/>
    <property type="match status" value="1"/>
</dbReference>
<keyword evidence="2" id="KW-0326">Glycosidase</keyword>
<proteinExistence type="predicted"/>
<dbReference type="Proteomes" id="UP000489600">
    <property type="component" value="Unassembled WGS sequence"/>
</dbReference>
<dbReference type="GO" id="GO:0008422">
    <property type="term" value="F:beta-glucosidase activity"/>
    <property type="evidence" value="ECO:0007669"/>
    <property type="project" value="TreeGrafter"/>
</dbReference>
<dbReference type="PANTHER" id="PTHR30620">
    <property type="entry name" value="PERIPLASMIC BETA-GLUCOSIDASE-RELATED"/>
    <property type="match status" value="1"/>
</dbReference>
<keyword evidence="3" id="KW-0732">Signal</keyword>
<dbReference type="FunFam" id="3.40.50.1700:FF:000002">
    <property type="entry name" value="Glycosyl hydrolase family protein"/>
    <property type="match status" value="1"/>
</dbReference>
<sequence length="724" mass="79181">MRKVFHVRIVGILLWMCVWVCCNGEGEYVLYKDPKQRVSDRVTDLLGRMTLEEKIGQMVQIDRSVATVNIMRDYFIGSVLSGGGSAPLPEATAQNWVDMINEYQKGALASRLGIPMIYGIDAVHGHNNVYNATIFPHNVGLGATRDPDLVKRIGAATAVEVRATGIPYTFAPCIAVCRDPRWGRCYESYSEDHKVVEDMTDVILGLQGEPPSNYKHGVPFVGGKDKVAACAKHYVGDGGTTRGINENNTVTDLHGLLSVHMPAYADAIYKGVSTVMVSYSSWNGEKMHANTELITGYLKGTLKFKGFVISDWQGVDKISTPPHTHYTASVRAAIQAGIDMVMVPFNFTEFVNDLTSLVKNKVIPITRIDDAVKRILLVKFTMGLFENPIADYSFSNELGSQAHRDLAREAVRKSLVLLKNGNKTNPMLPLPRKTSKILVAGTHADNLGYQCGGWTITWQGTSGNKNTRGTTVLGAVKSAVDQSTEVVFRENPDAEFIKSNNFAYAIIVVGEPPYAETAGDSGKLTMMDPGPAIVTSTCQAVKCVVVVISGRPLVMEPYVASIEALVAAWLPGTEGQGISDALFGDHGFSGKLPVTWFRNMEQLPMSYGDSHYDPLFAYGSGLETESVASIVARSTSASAASTKPCLITVIVSATFCLFLFPRYHHHHSTVNFRFDFTTETDKNLTFLNFVPNYEWKDQPEATLLIIDLPGANEGTGDHIKHVKS</sequence>
<dbReference type="GO" id="GO:0009251">
    <property type="term" value="P:glucan catabolic process"/>
    <property type="evidence" value="ECO:0007669"/>
    <property type="project" value="TreeGrafter"/>
</dbReference>
<gene>
    <name evidence="6" type="ORF">ANE_LOCUS23696</name>
</gene>
<dbReference type="Pfam" id="PF01915">
    <property type="entry name" value="Glyco_hydro_3_C"/>
    <property type="match status" value="1"/>
</dbReference>
<dbReference type="Gene3D" id="3.40.50.1700">
    <property type="entry name" value="Glycoside hydrolase family 3 C-terminal domain"/>
    <property type="match status" value="1"/>
</dbReference>
<dbReference type="Pfam" id="PF00933">
    <property type="entry name" value="Glyco_hydro_3"/>
    <property type="match status" value="1"/>
</dbReference>
<dbReference type="PANTHER" id="PTHR30620:SF35">
    <property type="entry name" value="GLYCOSYL HYDROLASE FAMILY PROTEIN"/>
    <property type="match status" value="1"/>
</dbReference>
<evidence type="ECO:0000259" key="5">
    <source>
        <dbReference type="Pfam" id="PF01915"/>
    </source>
</evidence>
<dbReference type="FunFam" id="3.20.20.300:FF:000003">
    <property type="entry name" value="Beta-D-glucan exohydrolase isoenzyme ExoI"/>
    <property type="match status" value="1"/>
</dbReference>
<evidence type="ECO:0000313" key="7">
    <source>
        <dbReference type="Proteomes" id="UP000489600"/>
    </source>
</evidence>
<evidence type="ECO:0000256" key="3">
    <source>
        <dbReference type="SAM" id="SignalP"/>
    </source>
</evidence>
<accession>A0A565CI53</accession>
<dbReference type="InterPro" id="IPR001764">
    <property type="entry name" value="Glyco_hydro_3_N"/>
</dbReference>
<reference evidence="6" key="1">
    <citation type="submission" date="2019-07" db="EMBL/GenBank/DDBJ databases">
        <authorList>
            <person name="Dittberner H."/>
        </authorList>
    </citation>
    <scope>NUCLEOTIDE SEQUENCE [LARGE SCALE GENOMIC DNA]</scope>
</reference>
<feature type="domain" description="Glycoside hydrolase family 3 N-terminal" evidence="4">
    <location>
        <begin position="50"/>
        <end position="376"/>
    </location>
</feature>
<organism evidence="6 7">
    <name type="scientific">Arabis nemorensis</name>
    <dbReference type="NCBI Taxonomy" id="586526"/>
    <lineage>
        <taxon>Eukaryota</taxon>
        <taxon>Viridiplantae</taxon>
        <taxon>Streptophyta</taxon>
        <taxon>Embryophyta</taxon>
        <taxon>Tracheophyta</taxon>
        <taxon>Spermatophyta</taxon>
        <taxon>Magnoliopsida</taxon>
        <taxon>eudicotyledons</taxon>
        <taxon>Gunneridae</taxon>
        <taxon>Pentapetalae</taxon>
        <taxon>rosids</taxon>
        <taxon>malvids</taxon>
        <taxon>Brassicales</taxon>
        <taxon>Brassicaceae</taxon>
        <taxon>Arabideae</taxon>
        <taxon>Arabis</taxon>
    </lineage>
</organism>
<dbReference type="PRINTS" id="PR00133">
    <property type="entry name" value="GLHYDRLASE3"/>
</dbReference>
<dbReference type="EMBL" id="CABITT030000008">
    <property type="protein sequence ID" value="VVB13252.1"/>
    <property type="molecule type" value="Genomic_DNA"/>
</dbReference>
<feature type="chain" id="PRO_5022020650" evidence="3">
    <location>
        <begin position="25"/>
        <end position="724"/>
    </location>
</feature>
<keyword evidence="7" id="KW-1185">Reference proteome</keyword>
<feature type="signal peptide" evidence="3">
    <location>
        <begin position="1"/>
        <end position="24"/>
    </location>
</feature>
<evidence type="ECO:0000256" key="2">
    <source>
        <dbReference type="ARBA" id="ARBA00023295"/>
    </source>
</evidence>
<dbReference type="InterPro" id="IPR036962">
    <property type="entry name" value="Glyco_hydro_3_N_sf"/>
</dbReference>
<dbReference type="InterPro" id="IPR002772">
    <property type="entry name" value="Glyco_hydro_3_C"/>
</dbReference>
<dbReference type="InterPro" id="IPR017853">
    <property type="entry name" value="GH"/>
</dbReference>
<dbReference type="Gene3D" id="3.20.20.300">
    <property type="entry name" value="Glycoside hydrolase, family 3, N-terminal domain"/>
    <property type="match status" value="1"/>
</dbReference>
<evidence type="ECO:0000259" key="4">
    <source>
        <dbReference type="Pfam" id="PF00933"/>
    </source>
</evidence>
<comment type="caution">
    <text evidence="6">The sequence shown here is derived from an EMBL/GenBank/DDBJ whole genome shotgun (WGS) entry which is preliminary data.</text>
</comment>
<protein>
    <submittedName>
        <fullName evidence="6">Uncharacterized protein</fullName>
    </submittedName>
</protein>
<evidence type="ECO:0000313" key="6">
    <source>
        <dbReference type="EMBL" id="VVB13252.1"/>
    </source>
</evidence>
<dbReference type="InterPro" id="IPR036881">
    <property type="entry name" value="Glyco_hydro_3_C_sf"/>
</dbReference>
<dbReference type="OrthoDB" id="416222at2759"/>
<keyword evidence="1" id="KW-0378">Hydrolase</keyword>
<feature type="domain" description="Glycoside hydrolase family 3 C-terminal" evidence="5">
    <location>
        <begin position="415"/>
        <end position="622"/>
    </location>
</feature>
<dbReference type="InterPro" id="IPR051915">
    <property type="entry name" value="Cellulose_Degrad_GH3"/>
</dbReference>
<name>A0A565CI53_9BRAS</name>